<dbReference type="AlphaFoldDB" id="A0A5N5T163"/>
<dbReference type="GO" id="GO:0046872">
    <property type="term" value="F:metal ion binding"/>
    <property type="evidence" value="ECO:0007669"/>
    <property type="project" value="UniProtKB-KW"/>
</dbReference>
<keyword evidence="1" id="KW-0479">Metal-binding</keyword>
<dbReference type="PANTHER" id="PTHR11255">
    <property type="entry name" value="DIACYLGLYCEROL KINASE"/>
    <property type="match status" value="1"/>
</dbReference>
<dbReference type="InterPro" id="IPR017438">
    <property type="entry name" value="ATP-NAD_kinase_N"/>
</dbReference>
<protein>
    <submittedName>
        <fullName evidence="5">Diacylglycerol kinase epsilon</fullName>
    </submittedName>
</protein>
<evidence type="ECO:0000313" key="5">
    <source>
        <dbReference type="EMBL" id="KAB7500052.1"/>
    </source>
</evidence>
<dbReference type="Gene3D" id="3.30.60.20">
    <property type="match status" value="1"/>
</dbReference>
<organism evidence="5 6">
    <name type="scientific">Armadillidium nasatum</name>
    <dbReference type="NCBI Taxonomy" id="96803"/>
    <lineage>
        <taxon>Eukaryota</taxon>
        <taxon>Metazoa</taxon>
        <taxon>Ecdysozoa</taxon>
        <taxon>Arthropoda</taxon>
        <taxon>Crustacea</taxon>
        <taxon>Multicrustacea</taxon>
        <taxon>Malacostraca</taxon>
        <taxon>Eumalacostraca</taxon>
        <taxon>Peracarida</taxon>
        <taxon>Isopoda</taxon>
        <taxon>Oniscidea</taxon>
        <taxon>Crinocheta</taxon>
        <taxon>Armadillidiidae</taxon>
        <taxon>Armadillidium</taxon>
    </lineage>
</organism>
<dbReference type="InterPro" id="IPR016064">
    <property type="entry name" value="NAD/diacylglycerol_kinase_sf"/>
</dbReference>
<accession>A0A5N5T163</accession>
<keyword evidence="6" id="KW-1185">Reference proteome</keyword>
<keyword evidence="2" id="KW-0862">Zinc</keyword>
<dbReference type="SMART" id="SM00109">
    <property type="entry name" value="C1"/>
    <property type="match status" value="1"/>
</dbReference>
<evidence type="ECO:0000256" key="2">
    <source>
        <dbReference type="ARBA" id="ARBA00022833"/>
    </source>
</evidence>
<keyword evidence="5" id="KW-0808">Transferase</keyword>
<dbReference type="OrthoDB" id="242257at2759"/>
<reference evidence="5 6" key="1">
    <citation type="journal article" date="2019" name="PLoS Biol.">
        <title>Sex chromosomes control vertical transmission of feminizing Wolbachia symbionts in an isopod.</title>
        <authorList>
            <person name="Becking T."/>
            <person name="Chebbi M.A."/>
            <person name="Giraud I."/>
            <person name="Moumen B."/>
            <person name="Laverre T."/>
            <person name="Caubet Y."/>
            <person name="Peccoud J."/>
            <person name="Gilbert C."/>
            <person name="Cordaux R."/>
        </authorList>
    </citation>
    <scope>NUCLEOTIDE SEQUENCE [LARGE SCALE GENOMIC DNA]</scope>
    <source>
        <strain evidence="5">ANa2</strain>
        <tissue evidence="5">Whole body excluding digestive tract and cuticle</tissue>
    </source>
</reference>
<keyword evidence="5" id="KW-0418">Kinase</keyword>
<dbReference type="SUPFAM" id="SSF57889">
    <property type="entry name" value="Cysteine-rich domain"/>
    <property type="match status" value="1"/>
</dbReference>
<proteinExistence type="predicted"/>
<dbReference type="SMART" id="SM00046">
    <property type="entry name" value="DAGKc"/>
    <property type="match status" value="1"/>
</dbReference>
<gene>
    <name evidence="5" type="primary">DGKE</name>
    <name evidence="5" type="ORF">Anas_09363</name>
</gene>
<dbReference type="SUPFAM" id="SSF111331">
    <property type="entry name" value="NAD kinase/diacylglycerol kinase-like"/>
    <property type="match status" value="1"/>
</dbReference>
<dbReference type="PROSITE" id="PS50081">
    <property type="entry name" value="ZF_DAG_PE_2"/>
    <property type="match status" value="1"/>
</dbReference>
<evidence type="ECO:0000313" key="6">
    <source>
        <dbReference type="Proteomes" id="UP000326759"/>
    </source>
</evidence>
<dbReference type="GO" id="GO:0007165">
    <property type="term" value="P:signal transduction"/>
    <property type="evidence" value="ECO:0007669"/>
    <property type="project" value="InterPro"/>
</dbReference>
<dbReference type="InterPro" id="IPR046349">
    <property type="entry name" value="C1-like_sf"/>
</dbReference>
<comment type="caution">
    <text evidence="5">The sequence shown here is derived from an EMBL/GenBank/DDBJ whole genome shotgun (WGS) entry which is preliminary data.</text>
</comment>
<dbReference type="Proteomes" id="UP000326759">
    <property type="component" value="Unassembled WGS sequence"/>
</dbReference>
<evidence type="ECO:0000259" key="4">
    <source>
        <dbReference type="PROSITE" id="PS50146"/>
    </source>
</evidence>
<dbReference type="GO" id="GO:0016020">
    <property type="term" value="C:membrane"/>
    <property type="evidence" value="ECO:0007669"/>
    <property type="project" value="TreeGrafter"/>
</dbReference>
<evidence type="ECO:0000259" key="3">
    <source>
        <dbReference type="PROSITE" id="PS50081"/>
    </source>
</evidence>
<dbReference type="InterPro" id="IPR002219">
    <property type="entry name" value="PKC_DAG/PE"/>
</dbReference>
<name>A0A5N5T163_9CRUS</name>
<dbReference type="InterPro" id="IPR001206">
    <property type="entry name" value="Diacylglycerol_kinase_cat_dom"/>
</dbReference>
<feature type="domain" description="DAGKc" evidence="4">
    <location>
        <begin position="114"/>
        <end position="212"/>
    </location>
</feature>
<dbReference type="InterPro" id="IPR037607">
    <property type="entry name" value="DGK"/>
</dbReference>
<dbReference type="GO" id="GO:0004143">
    <property type="term" value="F:ATP-dependent diacylglycerol kinase activity"/>
    <property type="evidence" value="ECO:0007669"/>
    <property type="project" value="InterPro"/>
</dbReference>
<dbReference type="PROSITE" id="PS50146">
    <property type="entry name" value="DAGK"/>
    <property type="match status" value="1"/>
</dbReference>
<dbReference type="PANTHER" id="PTHR11255:SF118">
    <property type="entry name" value="DIACYLGLYCEROL KINASE EPSILON"/>
    <property type="match status" value="1"/>
</dbReference>
<feature type="domain" description="Phorbol-ester/DAG-type" evidence="3">
    <location>
        <begin position="26"/>
        <end position="77"/>
    </location>
</feature>
<sequence length="212" mass="23646">MKMCHRLRAEPFSRIISLLNIPFIIKNIINSGNLPLGATCDVCEDECGTEIGLSDFRCCWCQGCCHASCLNKLSEICDLGHLRQFVVPPNNIKVRSGRIRKRLVIKEVIPPTIPDWSPVIVIGNCSSGSSEAEQILSAFRHVLNPAQVVDLSKRSPEEALEWCHLLSDITCKVIVAGGDGTVGWVFDTIFKLKLKVFCMKVRYATRFVPVFI</sequence>
<dbReference type="EMBL" id="SEYY01015457">
    <property type="protein sequence ID" value="KAB7500052.1"/>
    <property type="molecule type" value="Genomic_DNA"/>
</dbReference>
<dbReference type="Pfam" id="PF00781">
    <property type="entry name" value="DAGK_cat"/>
    <property type="match status" value="1"/>
</dbReference>
<dbReference type="Gene3D" id="3.40.50.10330">
    <property type="entry name" value="Probable inorganic polyphosphate/atp-NAD kinase, domain 1"/>
    <property type="match status" value="1"/>
</dbReference>
<evidence type="ECO:0000256" key="1">
    <source>
        <dbReference type="ARBA" id="ARBA00022723"/>
    </source>
</evidence>